<proteinExistence type="predicted"/>
<dbReference type="InterPro" id="IPR001245">
    <property type="entry name" value="Ser-Thr/Tyr_kinase_cat_dom"/>
</dbReference>
<dbReference type="PROSITE" id="PS50011">
    <property type="entry name" value="PROTEIN_KINASE_DOM"/>
    <property type="match status" value="1"/>
</dbReference>
<dbReference type="AlphaFoldDB" id="A0A8K1CPY3"/>
<evidence type="ECO:0000313" key="6">
    <source>
        <dbReference type="Proteomes" id="UP000794436"/>
    </source>
</evidence>
<dbReference type="Gene3D" id="1.10.510.10">
    <property type="entry name" value="Transferase(Phosphotransferase) domain 1"/>
    <property type="match status" value="1"/>
</dbReference>
<dbReference type="EMBL" id="SPLM01000006">
    <property type="protein sequence ID" value="TMW66858.1"/>
    <property type="molecule type" value="Genomic_DNA"/>
</dbReference>
<dbReference type="InterPro" id="IPR000719">
    <property type="entry name" value="Prot_kinase_dom"/>
</dbReference>
<evidence type="ECO:0000256" key="2">
    <source>
        <dbReference type="SAM" id="Phobius"/>
    </source>
</evidence>
<keyword evidence="2" id="KW-0812">Transmembrane</keyword>
<dbReference type="Proteomes" id="UP000794436">
    <property type="component" value="Unassembled WGS sequence"/>
</dbReference>
<dbReference type="SUPFAM" id="SSF56112">
    <property type="entry name" value="Protein kinase-like (PK-like)"/>
    <property type="match status" value="1"/>
</dbReference>
<feature type="chain" id="PRO_5035471353" description="Protein kinase domain-containing protein" evidence="3">
    <location>
        <begin position="22"/>
        <end position="785"/>
    </location>
</feature>
<accession>A0A8K1CPY3</accession>
<sequence>MGLSVAALLIATAWGVAPVDAFASALWTAPSATAKTKANSTMVRDISMVFSPNDLSSIFYRSYNSGAIVPPVKLATQTELPVDIADRLIEYGLKFDEMDGYLQRALLWDEGYAVQTQANDVSTSGLLKIYTKTGVSMSGLTLSRGDVEGSGGCAIQSCSSPEYGATWRAVQCTREFIMSASRCAIDPRTTTVQSIASVEPVNRARSVWAIRDTSVDVQNSTAAKGYATPEVNIVGHYFSELTGGSGPSSDSNGAYDFYTIHAIPFNLEPLVGQCPSQQVDSEGLLPSLIIPCLAYDTVTQTTGMDVQWGKPDTGDLLTVWLQSVAAERPVAKSPDNTPSAGDTYLPDPQSSSDTLTSSNKPFNLLFLIPVVVGVLAFAAILIGFVVFRRKQSNSTESPRPQGKARAMFDDDDALYHAHLSPAAATKMPKQAPPNDQGSDFAFARKGSGDRRKSIPMVPLRRNSSEPYSSGSYAGLDADQVRLLQTDPNLSSSRISYDKIVFDRVLSRSLRYEVWLCQYEGEELAVKRLASCFDEQTEAEANLIDAFIAEIQISAALEHPNLARFVGVAWAHYPADSLCLAIEYQSNGDLRRFLQKYQDSLNWKKHKLPWARGIARGMSYLHSKSPPVLHSELNSTHVLLSDHLEPKLIDFGERHYAEDWTNLKLSKDNLYSQNVSFPYWAAPEVLRGELHRPSSDVYSFGMMLLEIHTGTIPYQDVHNTSSGKKLKPFQLFNMVLAGRLKPKIPASCPPEIRSIIKKCVQSDPAERPSMPLVHKMLQKAKMETQV</sequence>
<dbReference type="PANTHER" id="PTHR44329">
    <property type="entry name" value="SERINE/THREONINE-PROTEIN KINASE TNNI3K-RELATED"/>
    <property type="match status" value="1"/>
</dbReference>
<dbReference type="Pfam" id="PF07714">
    <property type="entry name" value="PK_Tyr_Ser-Thr"/>
    <property type="match status" value="1"/>
</dbReference>
<evidence type="ECO:0000259" key="4">
    <source>
        <dbReference type="PROSITE" id="PS50011"/>
    </source>
</evidence>
<dbReference type="OrthoDB" id="535945at2759"/>
<dbReference type="GO" id="GO:0005524">
    <property type="term" value="F:ATP binding"/>
    <property type="evidence" value="ECO:0007669"/>
    <property type="project" value="InterPro"/>
</dbReference>
<feature type="domain" description="Protein kinase" evidence="4">
    <location>
        <begin position="499"/>
        <end position="776"/>
    </location>
</feature>
<dbReference type="InterPro" id="IPR051681">
    <property type="entry name" value="Ser/Thr_Kinases-Pseudokinases"/>
</dbReference>
<dbReference type="InterPro" id="IPR011009">
    <property type="entry name" value="Kinase-like_dom_sf"/>
</dbReference>
<evidence type="ECO:0000256" key="3">
    <source>
        <dbReference type="SAM" id="SignalP"/>
    </source>
</evidence>
<protein>
    <recommendedName>
        <fullName evidence="4">Protein kinase domain-containing protein</fullName>
    </recommendedName>
</protein>
<name>A0A8K1CPY3_PYTOL</name>
<keyword evidence="2" id="KW-0472">Membrane</keyword>
<keyword evidence="6" id="KW-1185">Reference proteome</keyword>
<feature type="signal peptide" evidence="3">
    <location>
        <begin position="1"/>
        <end position="21"/>
    </location>
</feature>
<organism evidence="5 6">
    <name type="scientific">Pythium oligandrum</name>
    <name type="common">Mycoparasitic fungus</name>
    <dbReference type="NCBI Taxonomy" id="41045"/>
    <lineage>
        <taxon>Eukaryota</taxon>
        <taxon>Sar</taxon>
        <taxon>Stramenopiles</taxon>
        <taxon>Oomycota</taxon>
        <taxon>Peronosporomycetes</taxon>
        <taxon>Pythiales</taxon>
        <taxon>Pythiaceae</taxon>
        <taxon>Pythium</taxon>
    </lineage>
</organism>
<evidence type="ECO:0000256" key="1">
    <source>
        <dbReference type="SAM" id="MobiDB-lite"/>
    </source>
</evidence>
<feature type="transmembrane region" description="Helical" evidence="2">
    <location>
        <begin position="364"/>
        <end position="387"/>
    </location>
</feature>
<keyword evidence="2" id="KW-1133">Transmembrane helix</keyword>
<feature type="region of interest" description="Disordered" evidence="1">
    <location>
        <begin position="423"/>
        <end position="472"/>
    </location>
</feature>
<evidence type="ECO:0000313" key="5">
    <source>
        <dbReference type="EMBL" id="TMW66858.1"/>
    </source>
</evidence>
<gene>
    <name evidence="5" type="ORF">Poli38472_011974</name>
</gene>
<comment type="caution">
    <text evidence="5">The sequence shown here is derived from an EMBL/GenBank/DDBJ whole genome shotgun (WGS) entry which is preliminary data.</text>
</comment>
<reference evidence="5" key="1">
    <citation type="submission" date="2019-03" db="EMBL/GenBank/DDBJ databases">
        <title>Long read genome sequence of the mycoparasitic Pythium oligandrum ATCC 38472 isolated from sugarbeet rhizosphere.</title>
        <authorList>
            <person name="Gaulin E."/>
        </authorList>
    </citation>
    <scope>NUCLEOTIDE SEQUENCE</scope>
    <source>
        <strain evidence="5">ATCC 38472_TT</strain>
    </source>
</reference>
<feature type="region of interest" description="Disordered" evidence="1">
    <location>
        <begin position="328"/>
        <end position="353"/>
    </location>
</feature>
<dbReference type="GO" id="GO:0004674">
    <property type="term" value="F:protein serine/threonine kinase activity"/>
    <property type="evidence" value="ECO:0007669"/>
    <property type="project" value="TreeGrafter"/>
</dbReference>
<dbReference type="Gene3D" id="3.30.200.20">
    <property type="entry name" value="Phosphorylase Kinase, domain 1"/>
    <property type="match status" value="1"/>
</dbReference>
<dbReference type="PANTHER" id="PTHR44329:SF214">
    <property type="entry name" value="PROTEIN KINASE DOMAIN-CONTAINING PROTEIN"/>
    <property type="match status" value="1"/>
</dbReference>
<keyword evidence="3" id="KW-0732">Signal</keyword>